<gene>
    <name evidence="2" type="ORF">GM418_13165</name>
</gene>
<reference evidence="2 3" key="1">
    <citation type="submission" date="2019-11" db="EMBL/GenBank/DDBJ databases">
        <authorList>
            <person name="Zheng R.K."/>
            <person name="Sun C.M."/>
        </authorList>
    </citation>
    <scope>NUCLEOTIDE SEQUENCE [LARGE SCALE GENOMIC DNA]</scope>
    <source>
        <strain evidence="2 3">WC007</strain>
    </source>
</reference>
<keyword evidence="1" id="KW-0732">Signal</keyword>
<organism evidence="2 3">
    <name type="scientific">Maribellus comscasis</name>
    <dbReference type="NCBI Taxonomy" id="2681766"/>
    <lineage>
        <taxon>Bacteria</taxon>
        <taxon>Pseudomonadati</taxon>
        <taxon>Bacteroidota</taxon>
        <taxon>Bacteroidia</taxon>
        <taxon>Marinilabiliales</taxon>
        <taxon>Prolixibacteraceae</taxon>
        <taxon>Maribellus</taxon>
    </lineage>
</organism>
<dbReference type="Proteomes" id="UP000428260">
    <property type="component" value="Chromosome"/>
</dbReference>
<evidence type="ECO:0000313" key="2">
    <source>
        <dbReference type="EMBL" id="QGY44578.1"/>
    </source>
</evidence>
<dbReference type="KEGG" id="mcos:GM418_13165"/>
<evidence type="ECO:0008006" key="4">
    <source>
        <dbReference type="Google" id="ProtNLM"/>
    </source>
</evidence>
<dbReference type="AlphaFoldDB" id="A0A6I6JU59"/>
<protein>
    <recommendedName>
        <fullName evidence="4">Right-handed parallel beta-helix repeat-containing protein</fullName>
    </recommendedName>
</protein>
<name>A0A6I6JU59_9BACT</name>
<sequence>MKKAIHFIFVLLSGALIFSCNEEAITTSPNVKLEFSADTVSFDTVFTTIGSTTKSFRVKNPENNSVNISNIRLAGGDNSPFRLNINGVQTNNGDNFTIYGKDSMYIFVEVTVDPTGQDLPMVIHDSIVFNLNGNTQDVDLIAFGQDFHLFDGKTIKSQHWPNDKPYLIYNSVLVDSMETLTIDAGCRIHFHEGSSLFVHGTLLVNGTADEPVNFLGDRLEETYKNVPGQWGAYTTLSSGSIYVFGGLHFLAGSVNNHINHANIKNAEKGIQVDTLGASDNPVLTLQNSVIENMTLNCLDARTTFVKASNCIFANSGSYTVALRFGGHYEFNHNTIANYYTGSTRTVPALFLNNYYEIDEQTFGFDLDAEFNNCIVYGNVNNEVSYSIAESSPFIVNFNTCLLNTLLNTVENDMVFTNSLFNKDPLFEDPYDYNYAIDSLSPARDIGNSDIANLFPFDLNNNSRLADDGPDLGALEWVAQEEE</sequence>
<feature type="chain" id="PRO_5026356825" description="Right-handed parallel beta-helix repeat-containing protein" evidence="1">
    <location>
        <begin position="25"/>
        <end position="482"/>
    </location>
</feature>
<proteinExistence type="predicted"/>
<dbReference type="PROSITE" id="PS51257">
    <property type="entry name" value="PROKAR_LIPOPROTEIN"/>
    <property type="match status" value="1"/>
</dbReference>
<accession>A0A6I6JU59</accession>
<evidence type="ECO:0000256" key="1">
    <source>
        <dbReference type="SAM" id="SignalP"/>
    </source>
</evidence>
<dbReference type="EMBL" id="CP046401">
    <property type="protein sequence ID" value="QGY44578.1"/>
    <property type="molecule type" value="Genomic_DNA"/>
</dbReference>
<keyword evidence="3" id="KW-1185">Reference proteome</keyword>
<dbReference type="RefSeq" id="WP_158867005.1">
    <property type="nucleotide sequence ID" value="NZ_CP046401.1"/>
</dbReference>
<feature type="signal peptide" evidence="1">
    <location>
        <begin position="1"/>
        <end position="24"/>
    </location>
</feature>
<evidence type="ECO:0000313" key="3">
    <source>
        <dbReference type="Proteomes" id="UP000428260"/>
    </source>
</evidence>